<dbReference type="EMBL" id="UHIV01000001">
    <property type="protein sequence ID" value="SUP52154.1"/>
    <property type="molecule type" value="Genomic_DNA"/>
</dbReference>
<dbReference type="Proteomes" id="UP000254621">
    <property type="component" value="Unassembled WGS sequence"/>
</dbReference>
<dbReference type="STRING" id="1629.IV50_GL001374"/>
<dbReference type="RefSeq" id="WP_057746936.1">
    <property type="nucleotide sequence ID" value="NZ_BJLU01000008.1"/>
</dbReference>
<protein>
    <submittedName>
        <fullName evidence="1">Uncharacterized protein</fullName>
    </submittedName>
</protein>
<name>A0A0R2H0B7_WEIVI</name>
<reference evidence="2 4" key="2">
    <citation type="submission" date="2018-06" db="EMBL/GenBank/DDBJ databases">
        <authorList>
            <consortium name="Pathogen Informatics"/>
            <person name="Doyle S."/>
        </authorList>
    </citation>
    <scope>NUCLEOTIDE SEQUENCE [LARGE SCALE GENOMIC DNA]</scope>
    <source>
        <strain evidence="2 4">NCTC13645</strain>
    </source>
</reference>
<accession>A0A0R2H0B7</accession>
<evidence type="ECO:0000313" key="2">
    <source>
        <dbReference type="EMBL" id="SUP52154.1"/>
    </source>
</evidence>
<dbReference type="EMBL" id="JQBM01000005">
    <property type="protein sequence ID" value="KRN45787.1"/>
    <property type="molecule type" value="Genomic_DNA"/>
</dbReference>
<sequence>MTKAGFQTLNIIEEITRLDGSKYKEIGNLLHNGQAEYAVEEKMIQEVRILKLNIPHSNSVQQYEKYVNEHFEIPAEIAIDHYQEWERTPEVEQLVQQILIENKVS</sequence>
<dbReference type="AlphaFoldDB" id="A0A0R2H0B7"/>
<dbReference type="Proteomes" id="UP000051992">
    <property type="component" value="Unassembled WGS sequence"/>
</dbReference>
<organism evidence="1 3">
    <name type="scientific">Weissella viridescens</name>
    <name type="common">Lactobacillus viridescens</name>
    <dbReference type="NCBI Taxonomy" id="1629"/>
    <lineage>
        <taxon>Bacteria</taxon>
        <taxon>Bacillati</taxon>
        <taxon>Bacillota</taxon>
        <taxon>Bacilli</taxon>
        <taxon>Lactobacillales</taxon>
        <taxon>Lactobacillaceae</taxon>
        <taxon>Weissella</taxon>
    </lineage>
</organism>
<dbReference type="OrthoDB" id="2141081at2"/>
<dbReference type="GeneID" id="86899691"/>
<dbReference type="PATRIC" id="fig|1629.5.peg.1387"/>
<keyword evidence="3" id="KW-1185">Reference proteome</keyword>
<reference evidence="1 3" key="1">
    <citation type="journal article" date="2015" name="Genome Announc.">
        <title>Expanding the biotechnology potential of lactobacilli through comparative genomics of 213 strains and associated genera.</title>
        <authorList>
            <person name="Sun Z."/>
            <person name="Harris H.M."/>
            <person name="McCann A."/>
            <person name="Guo C."/>
            <person name="Argimon S."/>
            <person name="Zhang W."/>
            <person name="Yang X."/>
            <person name="Jeffery I.B."/>
            <person name="Cooney J.C."/>
            <person name="Kagawa T.F."/>
            <person name="Liu W."/>
            <person name="Song Y."/>
            <person name="Salvetti E."/>
            <person name="Wrobel A."/>
            <person name="Rasinkangas P."/>
            <person name="Parkhill J."/>
            <person name="Rea M.C."/>
            <person name="O'Sullivan O."/>
            <person name="Ritari J."/>
            <person name="Douillard F.P."/>
            <person name="Paul Ross R."/>
            <person name="Yang R."/>
            <person name="Briner A.E."/>
            <person name="Felis G.E."/>
            <person name="de Vos W.M."/>
            <person name="Barrangou R."/>
            <person name="Klaenhammer T.R."/>
            <person name="Caufield P.W."/>
            <person name="Cui Y."/>
            <person name="Zhang H."/>
            <person name="O'Toole P.W."/>
        </authorList>
    </citation>
    <scope>NUCLEOTIDE SEQUENCE [LARGE SCALE GENOMIC DNA]</scope>
    <source>
        <strain evidence="1 3">DSM 20410</strain>
    </source>
</reference>
<evidence type="ECO:0000313" key="4">
    <source>
        <dbReference type="Proteomes" id="UP000254621"/>
    </source>
</evidence>
<evidence type="ECO:0000313" key="3">
    <source>
        <dbReference type="Proteomes" id="UP000051992"/>
    </source>
</evidence>
<gene>
    <name evidence="1" type="ORF">IV50_GL001374</name>
    <name evidence="2" type="ORF">NCTC13645_00027</name>
</gene>
<proteinExistence type="predicted"/>
<evidence type="ECO:0000313" key="1">
    <source>
        <dbReference type="EMBL" id="KRN45787.1"/>
    </source>
</evidence>